<dbReference type="Pfam" id="PF02288">
    <property type="entry name" value="Dehydratase_MU"/>
    <property type="match status" value="1"/>
</dbReference>
<dbReference type="SUPFAM" id="SSF52968">
    <property type="entry name" value="B12-dependent dehydatase associated subunit"/>
    <property type="match status" value="1"/>
</dbReference>
<organism evidence="1 2">
    <name type="scientific">Formimonas warabiya</name>
    <dbReference type="NCBI Taxonomy" id="1761012"/>
    <lineage>
        <taxon>Bacteria</taxon>
        <taxon>Bacillati</taxon>
        <taxon>Bacillota</taxon>
        <taxon>Clostridia</taxon>
        <taxon>Eubacteriales</taxon>
        <taxon>Peptococcaceae</taxon>
        <taxon>Candidatus Formimonas</taxon>
    </lineage>
</organism>
<dbReference type="InterPro" id="IPR010254">
    <property type="entry name" value="B12-dep_deHydtase_bsu"/>
</dbReference>
<evidence type="ECO:0000313" key="1">
    <source>
        <dbReference type="EMBL" id="ATW27976.1"/>
    </source>
</evidence>
<evidence type="ECO:0000313" key="2">
    <source>
        <dbReference type="Proteomes" id="UP000323521"/>
    </source>
</evidence>
<sequence>MADLNQQETLSIIICRELGDNTGVTVEQVRQGVEEEQMPSCVISGIGNSMNLARLAAESSSLGIGVGIDKDGMITLTHHRMPFNQPVMQVSTRNDPGVARIIGTNAARLFKGRPFMDWPHIKTSFPEGFWEY</sequence>
<dbReference type="KEGG" id="fwa:DCMF_27355"/>
<dbReference type="AlphaFoldDB" id="A0A3G1KZK6"/>
<keyword evidence="2" id="KW-1185">Reference proteome</keyword>
<dbReference type="EMBL" id="CP017634">
    <property type="protein sequence ID" value="ATW27976.1"/>
    <property type="molecule type" value="Genomic_DNA"/>
</dbReference>
<reference evidence="1 2" key="1">
    <citation type="submission" date="2016-10" db="EMBL/GenBank/DDBJ databases">
        <title>Complete Genome Sequence of Peptococcaceae strain DCMF.</title>
        <authorList>
            <person name="Edwards R.J."/>
            <person name="Holland S.I."/>
            <person name="Deshpande N.P."/>
            <person name="Wong Y.K."/>
            <person name="Ertan H."/>
            <person name="Manefield M."/>
            <person name="Russell T.L."/>
            <person name="Lee M.J."/>
        </authorList>
    </citation>
    <scope>NUCLEOTIDE SEQUENCE [LARGE SCALE GENOMIC DNA]</scope>
    <source>
        <strain evidence="1 2">DCMF</strain>
    </source>
</reference>
<dbReference type="InterPro" id="IPR003208">
    <property type="entry name" value="Dehydtase/Dehydtase_re"/>
</dbReference>
<dbReference type="Gene3D" id="3.40.50.10150">
    <property type="entry name" value="B12-dependent dehydatase associated subunit"/>
    <property type="match status" value="1"/>
</dbReference>
<accession>A0A3G1KZK6</accession>
<proteinExistence type="predicted"/>
<protein>
    <submittedName>
        <fullName evidence="1">Uncharacterized protein</fullName>
    </submittedName>
</protein>
<name>A0A3G1KZK6_FORW1</name>
<dbReference type="Proteomes" id="UP000323521">
    <property type="component" value="Chromosome"/>
</dbReference>
<gene>
    <name evidence="1" type="ORF">DCMF_27355</name>
</gene>